<sequence>MTDASFRPGAALSRDPGTERPVLRLDHRYPRPAERIWRALTDGAELSRWTPWEVAVDPVPGGAIRLAFAGGAPEAGTVTAAEQPRLLEFHWPGIPGSPYDENLRWTVSPDAGGSVLVLDVTLQDLAHAPQSAAGYHLSLAHLDDLLAGRPVRRAQIPPADPRFQPLVDHYTAVLPGEV</sequence>
<dbReference type="OrthoDB" id="9803476at2"/>
<gene>
    <name evidence="3" type="ORF">E1293_09410</name>
</gene>
<evidence type="ECO:0000313" key="3">
    <source>
        <dbReference type="EMBL" id="TDD86521.1"/>
    </source>
</evidence>
<feature type="domain" description="Activator of Hsp90 ATPase homologue 1/2-like C-terminal" evidence="2">
    <location>
        <begin position="32"/>
        <end position="146"/>
    </location>
</feature>
<dbReference type="EMBL" id="SMKY01000029">
    <property type="protein sequence ID" value="TDD86521.1"/>
    <property type="molecule type" value="Genomic_DNA"/>
</dbReference>
<name>A0A4R5BIV9_9ACTN</name>
<dbReference type="InterPro" id="IPR023393">
    <property type="entry name" value="START-like_dom_sf"/>
</dbReference>
<evidence type="ECO:0000256" key="1">
    <source>
        <dbReference type="ARBA" id="ARBA00006817"/>
    </source>
</evidence>
<reference evidence="3 4" key="1">
    <citation type="submission" date="2019-03" db="EMBL/GenBank/DDBJ databases">
        <title>Draft genome sequences of novel Actinobacteria.</title>
        <authorList>
            <person name="Sahin N."/>
            <person name="Ay H."/>
            <person name="Saygin H."/>
        </authorList>
    </citation>
    <scope>NUCLEOTIDE SEQUENCE [LARGE SCALE GENOMIC DNA]</scope>
    <source>
        <strain evidence="3 4">DSM 45941</strain>
    </source>
</reference>
<evidence type="ECO:0000259" key="2">
    <source>
        <dbReference type="Pfam" id="PF08327"/>
    </source>
</evidence>
<organism evidence="3 4">
    <name type="scientific">Actinomadura darangshiensis</name>
    <dbReference type="NCBI Taxonomy" id="705336"/>
    <lineage>
        <taxon>Bacteria</taxon>
        <taxon>Bacillati</taxon>
        <taxon>Actinomycetota</taxon>
        <taxon>Actinomycetes</taxon>
        <taxon>Streptosporangiales</taxon>
        <taxon>Thermomonosporaceae</taxon>
        <taxon>Actinomadura</taxon>
    </lineage>
</organism>
<comment type="similarity">
    <text evidence="1">Belongs to the AHA1 family.</text>
</comment>
<proteinExistence type="inferred from homology"/>
<dbReference type="InterPro" id="IPR013538">
    <property type="entry name" value="ASHA1/2-like_C"/>
</dbReference>
<protein>
    <recommendedName>
        <fullName evidence="2">Activator of Hsp90 ATPase homologue 1/2-like C-terminal domain-containing protein</fullName>
    </recommendedName>
</protein>
<accession>A0A4R5BIV9</accession>
<comment type="caution">
    <text evidence="3">The sequence shown here is derived from an EMBL/GenBank/DDBJ whole genome shotgun (WGS) entry which is preliminary data.</text>
</comment>
<evidence type="ECO:0000313" key="4">
    <source>
        <dbReference type="Proteomes" id="UP000295578"/>
    </source>
</evidence>
<keyword evidence="4" id="KW-1185">Reference proteome</keyword>
<dbReference type="AlphaFoldDB" id="A0A4R5BIV9"/>
<dbReference type="Proteomes" id="UP000295578">
    <property type="component" value="Unassembled WGS sequence"/>
</dbReference>
<dbReference type="Pfam" id="PF08327">
    <property type="entry name" value="AHSA1"/>
    <property type="match status" value="1"/>
</dbReference>
<dbReference type="RefSeq" id="WP_132195971.1">
    <property type="nucleotide sequence ID" value="NZ_SMKY01000029.1"/>
</dbReference>
<dbReference type="SUPFAM" id="SSF55961">
    <property type="entry name" value="Bet v1-like"/>
    <property type="match status" value="1"/>
</dbReference>
<dbReference type="Gene3D" id="3.30.530.20">
    <property type="match status" value="1"/>
</dbReference>